<dbReference type="Gene3D" id="3.30.40.10">
    <property type="entry name" value="Zinc/RING finger domain, C3HC4 (zinc finger)"/>
    <property type="match status" value="2"/>
</dbReference>
<feature type="domain" description="RING-type" evidence="11">
    <location>
        <begin position="167"/>
        <end position="216"/>
    </location>
</feature>
<dbReference type="AlphaFoldDB" id="A0A2S2PAF6"/>
<evidence type="ECO:0000259" key="12">
    <source>
        <dbReference type="PROSITE" id="PS51805"/>
    </source>
</evidence>
<dbReference type="Pfam" id="PF26054">
    <property type="entry name" value="PHD_G2E3"/>
    <property type="match status" value="1"/>
</dbReference>
<keyword evidence="8" id="KW-0539">Nucleus</keyword>
<evidence type="ECO:0000259" key="11">
    <source>
        <dbReference type="PROSITE" id="PS50089"/>
    </source>
</evidence>
<evidence type="ECO:0000256" key="3">
    <source>
        <dbReference type="ARBA" id="ARBA00022679"/>
    </source>
</evidence>
<reference evidence="13" key="1">
    <citation type="submission" date="2018-04" db="EMBL/GenBank/DDBJ databases">
        <title>Transcriptome of Schizaphis graminum biotype I.</title>
        <authorList>
            <person name="Scully E.D."/>
            <person name="Geib S.M."/>
            <person name="Palmer N.A."/>
            <person name="Koch K."/>
            <person name="Bradshaw J."/>
            <person name="Heng-Moss T."/>
            <person name="Sarath G."/>
        </authorList>
    </citation>
    <scope>NUCLEOTIDE SEQUENCE</scope>
</reference>
<dbReference type="PANTHER" id="PTHR12420">
    <property type="entry name" value="PHD FINGER PROTEIN"/>
    <property type="match status" value="1"/>
</dbReference>
<evidence type="ECO:0000256" key="1">
    <source>
        <dbReference type="ARBA" id="ARBA00004123"/>
    </source>
</evidence>
<sequence length="470" mass="52675">MAPTTRRSNGVARRPTARQPIPKNVLVELSVSHNKACMFCGQKEISEKLYGLLYQLNDVIVHYFCILLSSRAVQNGADKEGIWGFLLKDIKAELTRGSRETCVYCKKKGATISCCGAKCRKVFHLPCGLRNGSMHQYFQSFKSFCQQHRITQTIDISELQNSAPIQCAICKDDVIPSPLPNSIWAPCCKRNAWFHRGCIQDLALSAGYFFKCPLCNNVETFKCRMLTLGIYIPSRDASWETVPNAFAELLERHSTCNAETCLCPHQDKRKFQHESGSWEIILCHTCGSNGTHRLCSSLKCDHMWYCSACQAVTDNTNKTKKRRLELPDVGNGSGISIMFEERISQDIEIQRRNMELLHNASRPLSVDDPIVISDDSNDSSVQCMTYIEPPKIPHIQLAQAPQIRMPVISSYTSISTGTTRNRISRRFALSGNPPKTYVIAASIDLTSDDDDGGENNNTNNNTNNNSNNNT</sequence>
<dbReference type="PANTHER" id="PTHR12420:SF42">
    <property type="entry name" value="G2_M PHASE-SPECIFIC E3 UBIQUITIN-PROTEIN LIGASE"/>
    <property type="match status" value="1"/>
</dbReference>
<keyword evidence="6" id="KW-0833">Ubl conjugation pathway</keyword>
<evidence type="ECO:0000256" key="9">
    <source>
        <dbReference type="PROSITE-ProRule" id="PRU00175"/>
    </source>
</evidence>
<feature type="region of interest" description="Disordered" evidence="10">
    <location>
        <begin position="447"/>
        <end position="470"/>
    </location>
</feature>
<dbReference type="InterPro" id="IPR011011">
    <property type="entry name" value="Znf_FYVE_PHD"/>
</dbReference>
<dbReference type="CDD" id="cd15669">
    <property type="entry name" value="ePHD_PHF7_G2E3_like"/>
    <property type="match status" value="1"/>
</dbReference>
<gene>
    <name evidence="13" type="primary">G2e3_0</name>
    <name evidence="13" type="ORF">g.38610</name>
</gene>
<dbReference type="InterPro" id="IPR051188">
    <property type="entry name" value="PHD-type_Zinc_Finger"/>
</dbReference>
<evidence type="ECO:0000256" key="4">
    <source>
        <dbReference type="ARBA" id="ARBA00022723"/>
    </source>
</evidence>
<dbReference type="InterPro" id="IPR001841">
    <property type="entry name" value="Znf_RING"/>
</dbReference>
<keyword evidence="5 9" id="KW-0863">Zinc-finger</keyword>
<evidence type="ECO:0000256" key="10">
    <source>
        <dbReference type="SAM" id="MobiDB-lite"/>
    </source>
</evidence>
<evidence type="ECO:0000256" key="5">
    <source>
        <dbReference type="ARBA" id="ARBA00022771"/>
    </source>
</evidence>
<evidence type="ECO:0000313" key="13">
    <source>
        <dbReference type="EMBL" id="MBY26362.1"/>
    </source>
</evidence>
<dbReference type="InterPro" id="IPR042013">
    <property type="entry name" value="PHF7/G2E3_ePHD"/>
</dbReference>
<proteinExistence type="predicted"/>
<dbReference type="EMBL" id="GGMR01013743">
    <property type="protein sequence ID" value="MBY26362.1"/>
    <property type="molecule type" value="Transcribed_RNA"/>
</dbReference>
<feature type="compositionally biased region" description="Low complexity" evidence="10">
    <location>
        <begin position="455"/>
        <end position="470"/>
    </location>
</feature>
<keyword evidence="4" id="KW-0479">Metal-binding</keyword>
<name>A0A2S2PAF6_SCHGA</name>
<organism evidence="13">
    <name type="scientific">Schizaphis graminum</name>
    <name type="common">Green bug aphid</name>
    <dbReference type="NCBI Taxonomy" id="13262"/>
    <lineage>
        <taxon>Eukaryota</taxon>
        <taxon>Metazoa</taxon>
        <taxon>Ecdysozoa</taxon>
        <taxon>Arthropoda</taxon>
        <taxon>Hexapoda</taxon>
        <taxon>Insecta</taxon>
        <taxon>Pterygota</taxon>
        <taxon>Neoptera</taxon>
        <taxon>Paraneoptera</taxon>
        <taxon>Hemiptera</taxon>
        <taxon>Sternorrhyncha</taxon>
        <taxon>Aphidomorpha</taxon>
        <taxon>Aphidoidea</taxon>
        <taxon>Aphididae</taxon>
        <taxon>Aphidini</taxon>
        <taxon>Schizaphis</taxon>
    </lineage>
</organism>
<comment type="pathway">
    <text evidence="2">Protein modification; protein ubiquitination.</text>
</comment>
<evidence type="ECO:0000256" key="7">
    <source>
        <dbReference type="ARBA" id="ARBA00022833"/>
    </source>
</evidence>
<keyword evidence="7" id="KW-0862">Zinc</keyword>
<dbReference type="PROSITE" id="PS51805">
    <property type="entry name" value="EPHD"/>
    <property type="match status" value="1"/>
</dbReference>
<dbReference type="InterPro" id="IPR013083">
    <property type="entry name" value="Znf_RING/FYVE/PHD"/>
</dbReference>
<comment type="subcellular location">
    <subcellularLocation>
        <location evidence="1">Nucleus</location>
    </subcellularLocation>
</comment>
<evidence type="ECO:0000256" key="8">
    <source>
        <dbReference type="ARBA" id="ARBA00023242"/>
    </source>
</evidence>
<dbReference type="SMART" id="SM00249">
    <property type="entry name" value="PHD"/>
    <property type="match status" value="3"/>
</dbReference>
<dbReference type="GO" id="GO:0008270">
    <property type="term" value="F:zinc ion binding"/>
    <property type="evidence" value="ECO:0007669"/>
    <property type="project" value="UniProtKB-KW"/>
</dbReference>
<dbReference type="PROSITE" id="PS50089">
    <property type="entry name" value="ZF_RING_2"/>
    <property type="match status" value="1"/>
</dbReference>
<dbReference type="InterPro" id="IPR034732">
    <property type="entry name" value="EPHD"/>
</dbReference>
<evidence type="ECO:0000256" key="2">
    <source>
        <dbReference type="ARBA" id="ARBA00004906"/>
    </source>
</evidence>
<protein>
    <submittedName>
        <fullName evidence="13">G2/M phase-specific E3 ubiquitin-protein ligase</fullName>
    </submittedName>
</protein>
<dbReference type="InterPro" id="IPR001965">
    <property type="entry name" value="Znf_PHD"/>
</dbReference>
<feature type="domain" description="PHD-type" evidence="12">
    <location>
        <begin position="34"/>
        <end position="149"/>
    </location>
</feature>
<dbReference type="Pfam" id="PF13771">
    <property type="entry name" value="zf-HC5HC2H"/>
    <property type="match status" value="1"/>
</dbReference>
<dbReference type="InterPro" id="IPR059102">
    <property type="entry name" value="PHD_PHF7/G2E3-like"/>
</dbReference>
<keyword evidence="3" id="KW-0808">Transferase</keyword>
<dbReference type="GO" id="GO:0005634">
    <property type="term" value="C:nucleus"/>
    <property type="evidence" value="ECO:0007669"/>
    <property type="project" value="TreeGrafter"/>
</dbReference>
<accession>A0A2S2PAF6</accession>
<dbReference type="SUPFAM" id="SSF57903">
    <property type="entry name" value="FYVE/PHD zinc finger"/>
    <property type="match status" value="1"/>
</dbReference>
<evidence type="ECO:0000256" key="6">
    <source>
        <dbReference type="ARBA" id="ARBA00022786"/>
    </source>
</evidence>